<keyword evidence="2" id="KW-1185">Reference proteome</keyword>
<dbReference type="EMBL" id="CP001338">
    <property type="protein sequence ID" value="ACL16556.1"/>
    <property type="molecule type" value="Genomic_DNA"/>
</dbReference>
<dbReference type="Pfam" id="PF02597">
    <property type="entry name" value="ThiS"/>
    <property type="match status" value="1"/>
</dbReference>
<dbReference type="InterPro" id="IPR003749">
    <property type="entry name" value="ThiS/MoaD-like"/>
</dbReference>
<dbReference type="Proteomes" id="UP000002457">
    <property type="component" value="Chromosome"/>
</dbReference>
<dbReference type="AlphaFoldDB" id="B8GHF1"/>
<dbReference type="OrthoDB" id="106066at2157"/>
<gene>
    <name evidence="1" type="ordered locus">Mpal_1218</name>
</gene>
<reference evidence="1 2" key="1">
    <citation type="journal article" date="2015" name="Genome Announc.">
        <title>Complete Genome Sequence of Methanosphaerula palustris E1-9CT, a Hydrogenotrophic Methanogen Isolated from a Minerotrophic Fen Peatland.</title>
        <authorList>
            <person name="Cadillo-Quiroz H."/>
            <person name="Browne P."/>
            <person name="Kyrpides N."/>
            <person name="Woyke T."/>
            <person name="Goodwin L."/>
            <person name="Detter C."/>
            <person name="Yavitt J.B."/>
            <person name="Zinder S.H."/>
        </authorList>
    </citation>
    <scope>NUCLEOTIDE SEQUENCE [LARGE SCALE GENOMIC DNA]</scope>
    <source>
        <strain evidence="2">ATCC BAA-1556 / DSM 19958 / E1-9c</strain>
    </source>
</reference>
<dbReference type="GeneID" id="7271496"/>
<dbReference type="SUPFAM" id="SSF54285">
    <property type="entry name" value="MoaD/ThiS"/>
    <property type="match status" value="1"/>
</dbReference>
<dbReference type="InterPro" id="IPR016155">
    <property type="entry name" value="Mopterin_synth/thiamin_S_b"/>
</dbReference>
<dbReference type="KEGG" id="mpl:Mpal_1218"/>
<dbReference type="STRING" id="521011.Mpal_1218"/>
<dbReference type="Gene3D" id="3.10.20.30">
    <property type="match status" value="1"/>
</dbReference>
<dbReference type="RefSeq" id="WP_012617875.1">
    <property type="nucleotide sequence ID" value="NC_011832.1"/>
</dbReference>
<dbReference type="HOGENOM" id="CLU_114601_9_2_2"/>
<sequence length="65" mass="6858">MITLELPDLTRKLCSPSGDTIEELLVAAGVNPAEVIVVRDGVLLPEDTPLSDGDHLRVISIVHGG</sequence>
<evidence type="ECO:0000313" key="2">
    <source>
        <dbReference type="Proteomes" id="UP000002457"/>
    </source>
</evidence>
<dbReference type="InterPro" id="IPR012675">
    <property type="entry name" value="Beta-grasp_dom_sf"/>
</dbReference>
<dbReference type="eggNOG" id="arCOG00535">
    <property type="taxonomic scope" value="Archaea"/>
</dbReference>
<accession>B8GHF1</accession>
<name>B8GHF1_METPE</name>
<evidence type="ECO:0000313" key="1">
    <source>
        <dbReference type="EMBL" id="ACL16556.1"/>
    </source>
</evidence>
<organism evidence="1 2">
    <name type="scientific">Methanosphaerula palustris (strain ATCC BAA-1556 / DSM 19958 / E1-9c)</name>
    <dbReference type="NCBI Taxonomy" id="521011"/>
    <lineage>
        <taxon>Archaea</taxon>
        <taxon>Methanobacteriati</taxon>
        <taxon>Methanobacteriota</taxon>
        <taxon>Stenosarchaea group</taxon>
        <taxon>Methanomicrobia</taxon>
        <taxon>Methanomicrobiales</taxon>
        <taxon>Methanoregulaceae</taxon>
        <taxon>Methanosphaerula</taxon>
    </lineage>
</organism>
<protein>
    <submittedName>
        <fullName evidence="1">ThiamineS protein</fullName>
    </submittedName>
</protein>
<proteinExistence type="predicted"/>